<comment type="catalytic activity">
    <reaction evidence="5">
        <text>N,N-dimethyl-1,4-phenylenediamine + anthranilate + 2 NAD(+) = 2-(4-dimethylaminophenyl)diazenylbenzoate + 2 NADH + 2 H(+)</text>
        <dbReference type="Rhea" id="RHEA:55872"/>
        <dbReference type="ChEBI" id="CHEBI:15378"/>
        <dbReference type="ChEBI" id="CHEBI:15783"/>
        <dbReference type="ChEBI" id="CHEBI:16567"/>
        <dbReference type="ChEBI" id="CHEBI:57540"/>
        <dbReference type="ChEBI" id="CHEBI:57945"/>
        <dbReference type="ChEBI" id="CHEBI:71579"/>
        <dbReference type="EC" id="1.7.1.17"/>
    </reaction>
    <physiologicalReaction direction="right-to-left" evidence="5">
        <dbReference type="Rhea" id="RHEA:55874"/>
    </physiologicalReaction>
</comment>
<comment type="cofactor">
    <cofactor evidence="6">
        <name>FMN</name>
        <dbReference type="ChEBI" id="CHEBI:58210"/>
    </cofactor>
    <text evidence="6">Binds 1 FMN per subunit.</text>
</comment>
<organism evidence="8 9">
    <name type="scientific">Saccharophagus degradans</name>
    <dbReference type="NCBI Taxonomy" id="86304"/>
    <lineage>
        <taxon>Bacteria</taxon>
        <taxon>Pseudomonadati</taxon>
        <taxon>Pseudomonadota</taxon>
        <taxon>Gammaproteobacteria</taxon>
        <taxon>Cellvibrionales</taxon>
        <taxon>Cellvibrionaceae</taxon>
        <taxon>Saccharophagus</taxon>
    </lineage>
</organism>
<dbReference type="InterPro" id="IPR003680">
    <property type="entry name" value="Flavodoxin_fold"/>
</dbReference>
<keyword evidence="1 6" id="KW-0285">Flavoprotein</keyword>
<proteinExistence type="inferred from homology"/>
<dbReference type="RefSeq" id="WP_303493395.1">
    <property type="nucleotide sequence ID" value="NZ_JAUOPB010000011.1"/>
</dbReference>
<keyword evidence="4 6" id="KW-0520">NAD</keyword>
<evidence type="ECO:0000313" key="9">
    <source>
        <dbReference type="Proteomes" id="UP001169760"/>
    </source>
</evidence>
<feature type="binding site" evidence="6">
    <location>
        <begin position="150"/>
        <end position="153"/>
    </location>
    <ligand>
        <name>FMN</name>
        <dbReference type="ChEBI" id="CHEBI:58210"/>
    </ligand>
</feature>
<dbReference type="InterPro" id="IPR023048">
    <property type="entry name" value="NADH:quinone_OxRdtase_FMN_depd"/>
</dbReference>
<comment type="subunit">
    <text evidence="6">Homodimer.</text>
</comment>
<evidence type="ECO:0000256" key="2">
    <source>
        <dbReference type="ARBA" id="ARBA00022643"/>
    </source>
</evidence>
<gene>
    <name evidence="6" type="primary">azoR</name>
    <name evidence="8" type="ORF">Q4521_15350</name>
</gene>
<evidence type="ECO:0000256" key="3">
    <source>
        <dbReference type="ARBA" id="ARBA00023002"/>
    </source>
</evidence>
<dbReference type="InterPro" id="IPR029039">
    <property type="entry name" value="Flavoprotein-like_sf"/>
</dbReference>
<dbReference type="SUPFAM" id="SSF52218">
    <property type="entry name" value="Flavoproteins"/>
    <property type="match status" value="1"/>
</dbReference>
<dbReference type="PANTHER" id="PTHR43741:SF2">
    <property type="entry name" value="FMN-DEPENDENT NADH:QUINONE OXIDOREDUCTASE"/>
    <property type="match status" value="1"/>
</dbReference>
<dbReference type="EC" id="1.7.1.17" evidence="6"/>
<name>A0AAW7XBW6_9GAMM</name>
<evidence type="ECO:0000256" key="6">
    <source>
        <dbReference type="HAMAP-Rule" id="MF_01216"/>
    </source>
</evidence>
<feature type="binding site" evidence="6">
    <location>
        <begin position="106"/>
        <end position="109"/>
    </location>
    <ligand>
        <name>FMN</name>
        <dbReference type="ChEBI" id="CHEBI:58210"/>
    </ligand>
</feature>
<comment type="catalytic activity">
    <reaction evidence="6">
        <text>2 a quinone + NADH + H(+) = 2 a 1,4-benzosemiquinone + NAD(+)</text>
        <dbReference type="Rhea" id="RHEA:65952"/>
        <dbReference type="ChEBI" id="CHEBI:15378"/>
        <dbReference type="ChEBI" id="CHEBI:57540"/>
        <dbReference type="ChEBI" id="CHEBI:57945"/>
        <dbReference type="ChEBI" id="CHEBI:132124"/>
        <dbReference type="ChEBI" id="CHEBI:134225"/>
    </reaction>
</comment>
<evidence type="ECO:0000259" key="7">
    <source>
        <dbReference type="Pfam" id="PF02525"/>
    </source>
</evidence>
<dbReference type="Proteomes" id="UP001169760">
    <property type="component" value="Unassembled WGS sequence"/>
</dbReference>
<dbReference type="GO" id="GO:0016652">
    <property type="term" value="F:oxidoreductase activity, acting on NAD(P)H as acceptor"/>
    <property type="evidence" value="ECO:0007669"/>
    <property type="project" value="UniProtKB-UniRule"/>
</dbReference>
<dbReference type="Gene3D" id="3.40.50.360">
    <property type="match status" value="1"/>
</dbReference>
<dbReference type="Pfam" id="PF02525">
    <property type="entry name" value="Flavodoxin_2"/>
    <property type="match status" value="1"/>
</dbReference>
<dbReference type="EC" id="1.6.5.-" evidence="6"/>
<comment type="function">
    <text evidence="6">Also exhibits azoreductase activity. Catalyzes the reductive cleavage of the azo bond in aromatic azo compounds to the corresponding amines.</text>
</comment>
<feature type="domain" description="Flavodoxin-like fold" evidence="7">
    <location>
        <begin position="10"/>
        <end position="206"/>
    </location>
</feature>
<dbReference type="GO" id="GO:0010181">
    <property type="term" value="F:FMN binding"/>
    <property type="evidence" value="ECO:0007669"/>
    <property type="project" value="UniProtKB-UniRule"/>
</dbReference>
<dbReference type="AlphaFoldDB" id="A0AAW7XBW6"/>
<comment type="caution">
    <text evidence="6">Lacks conserved residue(s) required for the propagation of feature annotation.</text>
</comment>
<accession>A0AAW7XBW6</accession>
<evidence type="ECO:0000313" key="8">
    <source>
        <dbReference type="EMBL" id="MDO6423859.1"/>
    </source>
</evidence>
<reference evidence="8" key="1">
    <citation type="submission" date="2023-07" db="EMBL/GenBank/DDBJ databases">
        <title>Genome content predicts the carbon catabolic preferences of heterotrophic bacteria.</title>
        <authorList>
            <person name="Gralka M."/>
        </authorList>
    </citation>
    <scope>NUCLEOTIDE SEQUENCE</scope>
    <source>
        <strain evidence="8">I3M17_2</strain>
    </source>
</reference>
<dbReference type="GO" id="GO:0009055">
    <property type="term" value="F:electron transfer activity"/>
    <property type="evidence" value="ECO:0007669"/>
    <property type="project" value="UniProtKB-UniRule"/>
</dbReference>
<comment type="caution">
    <text evidence="8">The sequence shown here is derived from an EMBL/GenBank/DDBJ whole genome shotgun (WGS) entry which is preliminary data.</text>
</comment>
<dbReference type="GO" id="GO:0016655">
    <property type="term" value="F:oxidoreductase activity, acting on NAD(P)H, quinone or similar compound as acceptor"/>
    <property type="evidence" value="ECO:0007669"/>
    <property type="project" value="InterPro"/>
</dbReference>
<dbReference type="PANTHER" id="PTHR43741">
    <property type="entry name" value="FMN-DEPENDENT NADH-AZOREDUCTASE 1"/>
    <property type="match status" value="1"/>
</dbReference>
<keyword evidence="2 6" id="KW-0288">FMN</keyword>
<feature type="binding site" evidence="6">
    <location>
        <position position="18"/>
    </location>
    <ligand>
        <name>FMN</name>
        <dbReference type="ChEBI" id="CHEBI:58210"/>
    </ligand>
</feature>
<protein>
    <recommendedName>
        <fullName evidence="6">FMN dependent NADH:quinone oxidoreductase</fullName>
        <ecNumber evidence="6">1.6.5.-</ecNumber>
    </recommendedName>
    <alternativeName>
        <fullName evidence="6">Azo-dye reductase</fullName>
    </alternativeName>
    <alternativeName>
        <fullName evidence="6">FMN-dependent NADH-azo compound oxidoreductase</fullName>
    </alternativeName>
    <alternativeName>
        <fullName evidence="6">FMN-dependent NADH-azoreductase</fullName>
        <ecNumber evidence="6">1.7.1.17</ecNumber>
    </alternativeName>
</protein>
<sequence>MTTESQSAVKNILHVESSLFGEGGVSSQLSTELVAKLQNKYANVNASVNTGVNTGVNIVKRNLAADPIPHLDLATITAIGEGKPVIGDTLIQELKDADIVVLGVPMYNFGVPSGLKAWFDHIARAGSTFKYTETGPVGLLENKKVYVVTSRGGYHKGAASDVEVPFLKTFLGFLGLNDVEFIYAEGLNLSGKREQGLADASAKIAALVGEEVA</sequence>
<comment type="function">
    <text evidence="6">Quinone reductase that provides resistance to thiol-specific stress caused by electrophilic quinones.</text>
</comment>
<comment type="similarity">
    <text evidence="6">Belongs to the azoreductase type 1 family.</text>
</comment>
<evidence type="ECO:0000256" key="1">
    <source>
        <dbReference type="ARBA" id="ARBA00022630"/>
    </source>
</evidence>
<dbReference type="HAMAP" id="MF_01216">
    <property type="entry name" value="Azoreductase_type1"/>
    <property type="match status" value="1"/>
</dbReference>
<dbReference type="EMBL" id="JAUOPB010000011">
    <property type="protein sequence ID" value="MDO6423859.1"/>
    <property type="molecule type" value="Genomic_DNA"/>
</dbReference>
<dbReference type="InterPro" id="IPR050104">
    <property type="entry name" value="FMN-dep_NADH:Q_OxRdtase_AzoR1"/>
</dbReference>
<evidence type="ECO:0000256" key="4">
    <source>
        <dbReference type="ARBA" id="ARBA00023027"/>
    </source>
</evidence>
<keyword evidence="3 6" id="KW-0560">Oxidoreductase</keyword>
<evidence type="ECO:0000256" key="5">
    <source>
        <dbReference type="ARBA" id="ARBA00048542"/>
    </source>
</evidence>